<reference evidence="2 3" key="1">
    <citation type="submission" date="2022-01" db="EMBL/GenBank/DDBJ databases">
        <title>Whole genome-based taxonomy of the Shewanellaceae.</title>
        <authorList>
            <person name="Martin-Rodriguez A.J."/>
        </authorList>
    </citation>
    <scope>NUCLEOTIDE SEQUENCE [LARGE SCALE GENOMIC DNA]</scope>
    <source>
        <strain evidence="2 3">DSM 21332</strain>
    </source>
</reference>
<dbReference type="Proteomes" id="UP001202831">
    <property type="component" value="Unassembled WGS sequence"/>
</dbReference>
<feature type="domain" description="GST N-terminal" evidence="1">
    <location>
        <begin position="5"/>
        <end position="87"/>
    </location>
</feature>
<dbReference type="RefSeq" id="WP_249249178.1">
    <property type="nucleotide sequence ID" value="NZ_JAKIKT010000004.1"/>
</dbReference>
<dbReference type="PROSITE" id="PS50404">
    <property type="entry name" value="GST_NTER"/>
    <property type="match status" value="1"/>
</dbReference>
<sequence>MPDLNDLSLYHKAYCPFCRKVREAMKTMNLDIALVDVDDDRSAYQTLVQEGGRSMVPCLRIDHGNGKVEWMYESDDIIHYLRKNFAS</sequence>
<protein>
    <submittedName>
        <fullName evidence="2">Glutathione S-transferase N-terminal domain-containing protein</fullName>
    </submittedName>
</protein>
<proteinExistence type="predicted"/>
<dbReference type="InterPro" id="IPR004045">
    <property type="entry name" value="Glutathione_S-Trfase_N"/>
</dbReference>
<gene>
    <name evidence="2" type="ORF">L2725_12050</name>
</gene>
<evidence type="ECO:0000313" key="3">
    <source>
        <dbReference type="Proteomes" id="UP001202831"/>
    </source>
</evidence>
<evidence type="ECO:0000313" key="2">
    <source>
        <dbReference type="EMBL" id="MCL2914498.1"/>
    </source>
</evidence>
<organism evidence="2 3">
    <name type="scientific">Shewanella corallii</name>
    <dbReference type="NCBI Taxonomy" id="560080"/>
    <lineage>
        <taxon>Bacteria</taxon>
        <taxon>Pseudomonadati</taxon>
        <taxon>Pseudomonadota</taxon>
        <taxon>Gammaproteobacteria</taxon>
        <taxon>Alteromonadales</taxon>
        <taxon>Shewanellaceae</taxon>
        <taxon>Shewanella</taxon>
    </lineage>
</organism>
<dbReference type="Pfam" id="PF13417">
    <property type="entry name" value="GST_N_3"/>
    <property type="match status" value="1"/>
</dbReference>
<dbReference type="InterPro" id="IPR036249">
    <property type="entry name" value="Thioredoxin-like_sf"/>
</dbReference>
<dbReference type="PROSITE" id="PS51354">
    <property type="entry name" value="GLUTAREDOXIN_2"/>
    <property type="match status" value="1"/>
</dbReference>
<accession>A0ABT0N7S2</accession>
<dbReference type="SUPFAM" id="SSF52833">
    <property type="entry name" value="Thioredoxin-like"/>
    <property type="match status" value="1"/>
</dbReference>
<dbReference type="Gene3D" id="3.40.30.10">
    <property type="entry name" value="Glutaredoxin"/>
    <property type="match status" value="1"/>
</dbReference>
<name>A0ABT0N7S2_9GAMM</name>
<keyword evidence="3" id="KW-1185">Reference proteome</keyword>
<comment type="caution">
    <text evidence="2">The sequence shown here is derived from an EMBL/GenBank/DDBJ whole genome shotgun (WGS) entry which is preliminary data.</text>
</comment>
<dbReference type="EMBL" id="JAKIKT010000004">
    <property type="protein sequence ID" value="MCL2914498.1"/>
    <property type="molecule type" value="Genomic_DNA"/>
</dbReference>
<evidence type="ECO:0000259" key="1">
    <source>
        <dbReference type="PROSITE" id="PS50404"/>
    </source>
</evidence>